<reference evidence="1 2" key="1">
    <citation type="journal article" date="2014" name="Curr. Biol.">
        <title>The genome of the clonal raider ant Cerapachys biroi.</title>
        <authorList>
            <person name="Oxley P.R."/>
            <person name="Ji L."/>
            <person name="Fetter-Pruneda I."/>
            <person name="McKenzie S.K."/>
            <person name="Li C."/>
            <person name="Hu H."/>
            <person name="Zhang G."/>
            <person name="Kronauer D.J."/>
        </authorList>
    </citation>
    <scope>NUCLEOTIDE SEQUENCE [LARGE SCALE GENOMIC DNA]</scope>
</reference>
<accession>A0A026WE83</accession>
<organism evidence="1 2">
    <name type="scientific">Ooceraea biroi</name>
    <name type="common">Clonal raider ant</name>
    <name type="synonym">Cerapachys biroi</name>
    <dbReference type="NCBI Taxonomy" id="2015173"/>
    <lineage>
        <taxon>Eukaryota</taxon>
        <taxon>Metazoa</taxon>
        <taxon>Ecdysozoa</taxon>
        <taxon>Arthropoda</taxon>
        <taxon>Hexapoda</taxon>
        <taxon>Insecta</taxon>
        <taxon>Pterygota</taxon>
        <taxon>Neoptera</taxon>
        <taxon>Endopterygota</taxon>
        <taxon>Hymenoptera</taxon>
        <taxon>Apocrita</taxon>
        <taxon>Aculeata</taxon>
        <taxon>Formicoidea</taxon>
        <taxon>Formicidae</taxon>
        <taxon>Dorylinae</taxon>
        <taxon>Ooceraea</taxon>
    </lineage>
</organism>
<evidence type="ECO:0000313" key="1">
    <source>
        <dbReference type="EMBL" id="EZA54415.1"/>
    </source>
</evidence>
<dbReference type="EMBL" id="KK107250">
    <property type="protein sequence ID" value="EZA54415.1"/>
    <property type="molecule type" value="Genomic_DNA"/>
</dbReference>
<sequence length="93" mass="10667">MEYHHIVLILKEISKRISQFIQEFVKVHLVLPWNIRKQNSSENAPRLTISSRSHLFVEISVCSSVPISIERSTGLNGFHDSANGFAFLSLFRN</sequence>
<dbReference type="AlphaFoldDB" id="A0A026WE83"/>
<evidence type="ECO:0000313" key="2">
    <source>
        <dbReference type="Proteomes" id="UP000053097"/>
    </source>
</evidence>
<name>A0A026WE83_OOCBI</name>
<dbReference type="Proteomes" id="UP000053097">
    <property type="component" value="Unassembled WGS sequence"/>
</dbReference>
<proteinExistence type="predicted"/>
<gene>
    <name evidence="1" type="ORF">X777_05645</name>
</gene>
<protein>
    <submittedName>
        <fullName evidence="1">Uncharacterized protein</fullName>
    </submittedName>
</protein>
<keyword evidence="2" id="KW-1185">Reference proteome</keyword>